<name>A0A9X1KX72_9BACT</name>
<proteinExistence type="predicted"/>
<evidence type="ECO:0000313" key="3">
    <source>
        <dbReference type="EMBL" id="MCA6077781.1"/>
    </source>
</evidence>
<accession>A0A9X1KX72</accession>
<evidence type="ECO:0000313" key="4">
    <source>
        <dbReference type="Proteomes" id="UP001139409"/>
    </source>
</evidence>
<dbReference type="EMBL" id="JAIXNE010000003">
    <property type="protein sequence ID" value="MCA6076653.1"/>
    <property type="molecule type" value="Genomic_DNA"/>
</dbReference>
<dbReference type="Proteomes" id="UP001139409">
    <property type="component" value="Unassembled WGS sequence"/>
</dbReference>
<evidence type="ECO:0000313" key="1">
    <source>
        <dbReference type="EMBL" id="MCA6075476.1"/>
    </source>
</evidence>
<comment type="caution">
    <text evidence="2">The sequence shown here is derived from an EMBL/GenBank/DDBJ whole genome shotgun (WGS) entry which is preliminary data.</text>
</comment>
<keyword evidence="4" id="KW-1185">Reference proteome</keyword>
<evidence type="ECO:0000313" key="2">
    <source>
        <dbReference type="EMBL" id="MCA6076653.1"/>
    </source>
</evidence>
<protein>
    <recommendedName>
        <fullName evidence="5">Viral A-type inclusion protein</fullName>
    </recommendedName>
</protein>
<gene>
    <name evidence="1" type="ORF">LDX50_11395</name>
    <name evidence="2" type="ORF">LDX50_17365</name>
    <name evidence="3" type="ORF">LDX50_23085</name>
</gene>
<sequence>MRTQYILLFISLVLFSGCSNPSEDLFNEVMAVHDEVMPKMDDIMKEKGRIQEMINSENDSARIIMLRETISNLNSADESMMEWMRSFDRDKFSEDPDAQINYYREELIRINEVKEKMLTAINESKAVQ</sequence>
<dbReference type="EMBL" id="JAIXNE010000002">
    <property type="protein sequence ID" value="MCA6075476.1"/>
    <property type="molecule type" value="Genomic_DNA"/>
</dbReference>
<reference evidence="2" key="1">
    <citation type="submission" date="2021-09" db="EMBL/GenBank/DDBJ databases">
        <title>Fulvivirga sp. isolated from coastal sediment.</title>
        <authorList>
            <person name="Yu H."/>
        </authorList>
    </citation>
    <scope>NUCLEOTIDE SEQUENCE</scope>
    <source>
        <strain evidence="2">1062</strain>
    </source>
</reference>
<evidence type="ECO:0008006" key="5">
    <source>
        <dbReference type="Google" id="ProtNLM"/>
    </source>
</evidence>
<dbReference type="AlphaFoldDB" id="A0A9X1KX72"/>
<organism evidence="2 4">
    <name type="scientific">Fulvivirga sedimenti</name>
    <dbReference type="NCBI Taxonomy" id="2879465"/>
    <lineage>
        <taxon>Bacteria</taxon>
        <taxon>Pseudomonadati</taxon>
        <taxon>Bacteroidota</taxon>
        <taxon>Cytophagia</taxon>
        <taxon>Cytophagales</taxon>
        <taxon>Fulvivirgaceae</taxon>
        <taxon>Fulvivirga</taxon>
    </lineage>
</organism>
<dbReference type="RefSeq" id="WP_225698576.1">
    <property type="nucleotide sequence ID" value="NZ_JAIXNE010000002.1"/>
</dbReference>
<dbReference type="EMBL" id="JAIXNE010000004">
    <property type="protein sequence ID" value="MCA6077781.1"/>
    <property type="molecule type" value="Genomic_DNA"/>
</dbReference>
<dbReference type="PROSITE" id="PS51257">
    <property type="entry name" value="PROKAR_LIPOPROTEIN"/>
    <property type="match status" value="1"/>
</dbReference>